<keyword evidence="3" id="KW-1185">Reference proteome</keyword>
<evidence type="ECO:0000313" key="2">
    <source>
        <dbReference type="EMBL" id="GKV34416.1"/>
    </source>
</evidence>
<feature type="domain" description="F-box" evidence="1">
    <location>
        <begin position="11"/>
        <end position="63"/>
    </location>
</feature>
<dbReference type="Proteomes" id="UP001054252">
    <property type="component" value="Unassembled WGS sequence"/>
</dbReference>
<dbReference type="PANTHER" id="PTHR31900:SF30">
    <property type="entry name" value="SUPERFAMILY PROTEIN, PUTATIVE-RELATED"/>
    <property type="match status" value="1"/>
</dbReference>
<evidence type="ECO:0000313" key="3">
    <source>
        <dbReference type="Proteomes" id="UP001054252"/>
    </source>
</evidence>
<name>A0AAV5LAZ8_9ROSI</name>
<evidence type="ECO:0000259" key="1">
    <source>
        <dbReference type="PROSITE" id="PS50181"/>
    </source>
</evidence>
<dbReference type="CDD" id="cd22160">
    <property type="entry name" value="F-box_AtFBL13-like"/>
    <property type="match status" value="1"/>
</dbReference>
<dbReference type="EMBL" id="BPVZ01000105">
    <property type="protein sequence ID" value="GKV34416.1"/>
    <property type="molecule type" value="Genomic_DNA"/>
</dbReference>
<dbReference type="InterPro" id="IPR001810">
    <property type="entry name" value="F-box_dom"/>
</dbReference>
<organism evidence="2 3">
    <name type="scientific">Rubroshorea leprosula</name>
    <dbReference type="NCBI Taxonomy" id="152421"/>
    <lineage>
        <taxon>Eukaryota</taxon>
        <taxon>Viridiplantae</taxon>
        <taxon>Streptophyta</taxon>
        <taxon>Embryophyta</taxon>
        <taxon>Tracheophyta</taxon>
        <taxon>Spermatophyta</taxon>
        <taxon>Magnoliopsida</taxon>
        <taxon>eudicotyledons</taxon>
        <taxon>Gunneridae</taxon>
        <taxon>Pentapetalae</taxon>
        <taxon>rosids</taxon>
        <taxon>malvids</taxon>
        <taxon>Malvales</taxon>
        <taxon>Dipterocarpaceae</taxon>
        <taxon>Rubroshorea</taxon>
    </lineage>
</organism>
<reference evidence="2 3" key="1">
    <citation type="journal article" date="2021" name="Commun. Biol.">
        <title>The genome of Shorea leprosula (Dipterocarpaceae) highlights the ecological relevance of drought in aseasonal tropical rainforests.</title>
        <authorList>
            <person name="Ng K.K.S."/>
            <person name="Kobayashi M.J."/>
            <person name="Fawcett J.A."/>
            <person name="Hatakeyama M."/>
            <person name="Paape T."/>
            <person name="Ng C.H."/>
            <person name="Ang C.C."/>
            <person name="Tnah L.H."/>
            <person name="Lee C.T."/>
            <person name="Nishiyama T."/>
            <person name="Sese J."/>
            <person name="O'Brien M.J."/>
            <person name="Copetti D."/>
            <person name="Mohd Noor M.I."/>
            <person name="Ong R.C."/>
            <person name="Putra M."/>
            <person name="Sireger I.Z."/>
            <person name="Indrioko S."/>
            <person name="Kosugi Y."/>
            <person name="Izuno A."/>
            <person name="Isagi Y."/>
            <person name="Lee S.L."/>
            <person name="Shimizu K.K."/>
        </authorList>
    </citation>
    <scope>NUCLEOTIDE SEQUENCE [LARGE SCALE GENOMIC DNA]</scope>
    <source>
        <strain evidence="2">214</strain>
    </source>
</reference>
<comment type="caution">
    <text evidence="2">The sequence shown here is derived from an EMBL/GenBank/DDBJ whole genome shotgun (WGS) entry which is preliminary data.</text>
</comment>
<protein>
    <recommendedName>
        <fullName evidence="1">F-box domain-containing protein</fullName>
    </recommendedName>
</protein>
<dbReference type="Gene3D" id="1.20.1280.50">
    <property type="match status" value="1"/>
</dbReference>
<dbReference type="Gene3D" id="3.80.10.10">
    <property type="entry name" value="Ribonuclease Inhibitor"/>
    <property type="match status" value="1"/>
</dbReference>
<gene>
    <name evidence="2" type="ORF">SLEP1_g42790</name>
</gene>
<dbReference type="SUPFAM" id="SSF81383">
    <property type="entry name" value="F-box domain"/>
    <property type="match status" value="1"/>
</dbReference>
<dbReference type="InterPro" id="IPR050232">
    <property type="entry name" value="FBL13/AtMIF1-like"/>
</dbReference>
<proteinExistence type="predicted"/>
<dbReference type="PANTHER" id="PTHR31900">
    <property type="entry name" value="F-BOX/RNI SUPERFAMILY PROTEIN-RELATED"/>
    <property type="match status" value="1"/>
</dbReference>
<dbReference type="InterPro" id="IPR053781">
    <property type="entry name" value="F-box_AtFBL13-like"/>
</dbReference>
<dbReference type="Pfam" id="PF24758">
    <property type="entry name" value="LRR_At5g56370"/>
    <property type="match status" value="1"/>
</dbReference>
<dbReference type="Pfam" id="PF00646">
    <property type="entry name" value="F-box"/>
    <property type="match status" value="1"/>
</dbReference>
<dbReference type="PROSITE" id="PS50181">
    <property type="entry name" value="FBOX"/>
    <property type="match status" value="1"/>
</dbReference>
<dbReference type="InterPro" id="IPR032675">
    <property type="entry name" value="LRR_dom_sf"/>
</dbReference>
<dbReference type="InterPro" id="IPR036047">
    <property type="entry name" value="F-box-like_dom_sf"/>
</dbReference>
<dbReference type="SUPFAM" id="SSF52047">
    <property type="entry name" value="RNI-like"/>
    <property type="match status" value="2"/>
</dbReference>
<sequence length="416" mass="47796">MDVGGRAYNGIDNLSRLPDELLLRIISLLPIKDAVGTSILSTRWRYLYASMSNFLLDFRYNEVANPLGPMNILDRLFYFRDRCPINKFYISWSVSKHLHPLHIQGWIQAVMWHGIRELDLTIPSNVVLPSSLCTCKTLEVLKLDMRSERDMQFRSDFSGLEVPAKVCLPRLKVLYLIEITFPDSDSFNRLFSNCPVLEELTYNFWDNDNGCKLSVSSPTLKKLAIQYMCSEGWSDSFEIIINAPSIVFLGYCVCDVTSHAFLNVQSLVESNIDFEHEFGDHGRYIHAATELFRAMSKIQKLRINCWTLISLKEFSVPIPVFHNMTCLTIAHCEYGLEPLPDLLAQCESLETLVFEIVSFLPLKDAVHTSIPLRRWRYLYTSRSNLIFDFGGVNDFISIAQSYKLLILYALKGGYML</sequence>
<dbReference type="AlphaFoldDB" id="A0AAV5LAZ8"/>
<dbReference type="InterPro" id="IPR055411">
    <property type="entry name" value="LRR_FXL15/At3g58940/PEG3-like"/>
</dbReference>
<accession>A0AAV5LAZ8</accession>